<dbReference type="InterPro" id="IPR003609">
    <property type="entry name" value="Pan_app"/>
</dbReference>
<dbReference type="SUPFAM" id="SSF49785">
    <property type="entry name" value="Galactose-binding domain-like"/>
    <property type="match status" value="1"/>
</dbReference>
<feature type="domain" description="Apple" evidence="1">
    <location>
        <begin position="137"/>
        <end position="226"/>
    </location>
</feature>
<protein>
    <recommendedName>
        <fullName evidence="1">Apple domain-containing protein</fullName>
    </recommendedName>
</protein>
<reference evidence="2" key="1">
    <citation type="journal article" date="2019" name="bioRxiv">
        <title>The Genome of the Zebra Mussel, Dreissena polymorpha: A Resource for Invasive Species Research.</title>
        <authorList>
            <person name="McCartney M.A."/>
            <person name="Auch B."/>
            <person name="Kono T."/>
            <person name="Mallez S."/>
            <person name="Zhang Y."/>
            <person name="Obille A."/>
            <person name="Becker A."/>
            <person name="Abrahante J.E."/>
            <person name="Garbe J."/>
            <person name="Badalamenti J.P."/>
            <person name="Herman A."/>
            <person name="Mangelson H."/>
            <person name="Liachko I."/>
            <person name="Sullivan S."/>
            <person name="Sone E.D."/>
            <person name="Koren S."/>
            <person name="Silverstein K.A.T."/>
            <person name="Beckman K.B."/>
            <person name="Gohl D.M."/>
        </authorList>
    </citation>
    <scope>NUCLEOTIDE SEQUENCE</scope>
    <source>
        <strain evidence="2">Duluth1</strain>
        <tissue evidence="2">Whole animal</tissue>
    </source>
</reference>
<gene>
    <name evidence="2" type="ORF">DPMN_146404</name>
</gene>
<reference evidence="2" key="2">
    <citation type="submission" date="2020-11" db="EMBL/GenBank/DDBJ databases">
        <authorList>
            <person name="McCartney M.A."/>
            <person name="Auch B."/>
            <person name="Kono T."/>
            <person name="Mallez S."/>
            <person name="Becker A."/>
            <person name="Gohl D.M."/>
            <person name="Silverstein K.A.T."/>
            <person name="Koren S."/>
            <person name="Bechman K.B."/>
            <person name="Herman A."/>
            <person name="Abrahante J.E."/>
            <person name="Garbe J."/>
        </authorList>
    </citation>
    <scope>NUCLEOTIDE SEQUENCE</scope>
    <source>
        <strain evidence="2">Duluth1</strain>
        <tissue evidence="2">Whole animal</tissue>
    </source>
</reference>
<dbReference type="Gene3D" id="2.60.120.260">
    <property type="entry name" value="Galactose-binding domain-like"/>
    <property type="match status" value="1"/>
</dbReference>
<name>A0A9D4J222_DREPO</name>
<comment type="caution">
    <text evidence="2">The sequence shown here is derived from an EMBL/GenBank/DDBJ whole genome shotgun (WGS) entry which is preliminary data.</text>
</comment>
<dbReference type="Proteomes" id="UP000828390">
    <property type="component" value="Unassembled WGS sequence"/>
</dbReference>
<dbReference type="InterPro" id="IPR008979">
    <property type="entry name" value="Galactose-bd-like_sf"/>
</dbReference>
<dbReference type="AlphaFoldDB" id="A0A9D4J222"/>
<dbReference type="EMBL" id="JAIWYP010000007">
    <property type="protein sequence ID" value="KAH3792903.1"/>
    <property type="molecule type" value="Genomic_DNA"/>
</dbReference>
<organism evidence="2 3">
    <name type="scientific">Dreissena polymorpha</name>
    <name type="common">Zebra mussel</name>
    <name type="synonym">Mytilus polymorpha</name>
    <dbReference type="NCBI Taxonomy" id="45954"/>
    <lineage>
        <taxon>Eukaryota</taxon>
        <taxon>Metazoa</taxon>
        <taxon>Spiralia</taxon>
        <taxon>Lophotrochozoa</taxon>
        <taxon>Mollusca</taxon>
        <taxon>Bivalvia</taxon>
        <taxon>Autobranchia</taxon>
        <taxon>Heteroconchia</taxon>
        <taxon>Euheterodonta</taxon>
        <taxon>Imparidentia</taxon>
        <taxon>Neoheterodontei</taxon>
        <taxon>Myida</taxon>
        <taxon>Dreissenoidea</taxon>
        <taxon>Dreissenidae</taxon>
        <taxon>Dreissena</taxon>
    </lineage>
</organism>
<keyword evidence="3" id="KW-1185">Reference proteome</keyword>
<accession>A0A9D4J222</accession>
<evidence type="ECO:0000259" key="1">
    <source>
        <dbReference type="PROSITE" id="PS50948"/>
    </source>
</evidence>
<proteinExistence type="predicted"/>
<dbReference type="PROSITE" id="PS50948">
    <property type="entry name" value="PAN"/>
    <property type="match status" value="1"/>
</dbReference>
<evidence type="ECO:0000313" key="2">
    <source>
        <dbReference type="EMBL" id="KAH3792903.1"/>
    </source>
</evidence>
<sequence length="230" mass="25520">MVEFSCDVRRKFIVLILVMCGTLDYTKANHVAIGKNARQTDGSNASLAVDGRTDTCSQTASVSAEWTLDLTEYYLIDGVKIYADNETKYKIEMGLALGQYEAVTIMNTNTYWYPASNGPYRHVRITANPQNQPLKLCELELWGDSKPRTPQFRVFTGIAMSNPPVRTVSSVCQIECSSICLGQTKPACVTAQFDQSRKSCALFDGFEHVESPTNANKTVVFAFAAHIFTK</sequence>
<evidence type="ECO:0000313" key="3">
    <source>
        <dbReference type="Proteomes" id="UP000828390"/>
    </source>
</evidence>